<protein>
    <submittedName>
        <fullName evidence="6">Helix-turn-helix domain-containing protein</fullName>
    </submittedName>
</protein>
<keyword evidence="7" id="KW-1185">Reference proteome</keyword>
<feature type="region of interest" description="Disordered" evidence="4">
    <location>
        <begin position="321"/>
        <end position="350"/>
    </location>
</feature>
<accession>A0ABP4IRX1</accession>
<dbReference type="Pfam" id="PF12833">
    <property type="entry name" value="HTH_18"/>
    <property type="match status" value="1"/>
</dbReference>
<dbReference type="SMART" id="SM00342">
    <property type="entry name" value="HTH_ARAC"/>
    <property type="match status" value="1"/>
</dbReference>
<dbReference type="PANTHER" id="PTHR46796:SF6">
    <property type="entry name" value="ARAC SUBFAMILY"/>
    <property type="match status" value="1"/>
</dbReference>
<name>A0ABP4IRX1_9PSEU</name>
<organism evidence="6 7">
    <name type="scientific">Pseudonocardia kongjuensis</name>
    <dbReference type="NCBI Taxonomy" id="102227"/>
    <lineage>
        <taxon>Bacteria</taxon>
        <taxon>Bacillati</taxon>
        <taxon>Actinomycetota</taxon>
        <taxon>Actinomycetes</taxon>
        <taxon>Pseudonocardiales</taxon>
        <taxon>Pseudonocardiaceae</taxon>
        <taxon>Pseudonocardia</taxon>
    </lineage>
</organism>
<sequence>MSVHGGLPWAIVGHRVTTTDLADAVPAAGAVQRFVPWTAAVREGIAGFGFECERPQLFTGSVGTRSADGVDLVTLSGAGHAADRDAGEIAVADTGCYVLSLQLAGGSRVTQDGRTAVLGPGRYALYDASRPVRVVAADGYRALCVRFGHERVEPRGGEPLTGITATAFDYRAGLAATVWDTVISLNRNLPALGPHGALAMRGAMDLVGVLLRTAAGAEPQPRCDLLDRIKAHVDAHLGDPDLSPAGIAAAHYVSPRHLHNLFAGTGTSAAAWIRSRRVEMCRRDLADPSAAAVPAAAIGARWGFRGPSHFGQVFKRETGLTPAAYRERATAQPPAQPAAQPAASSSSSCS</sequence>
<evidence type="ECO:0000259" key="5">
    <source>
        <dbReference type="PROSITE" id="PS01124"/>
    </source>
</evidence>
<feature type="domain" description="HTH araC/xylS-type" evidence="5">
    <location>
        <begin position="227"/>
        <end position="328"/>
    </location>
</feature>
<dbReference type="InterPro" id="IPR035418">
    <property type="entry name" value="AraC-bd_2"/>
</dbReference>
<evidence type="ECO:0000313" key="6">
    <source>
        <dbReference type="EMBL" id="GAA1396029.1"/>
    </source>
</evidence>
<dbReference type="InterPro" id="IPR009057">
    <property type="entry name" value="Homeodomain-like_sf"/>
</dbReference>
<keyword evidence="3" id="KW-0804">Transcription</keyword>
<evidence type="ECO:0000313" key="7">
    <source>
        <dbReference type="Proteomes" id="UP001501414"/>
    </source>
</evidence>
<dbReference type="InterPro" id="IPR050204">
    <property type="entry name" value="AraC_XylS_family_regulators"/>
</dbReference>
<dbReference type="EMBL" id="BAAAJK010000033">
    <property type="protein sequence ID" value="GAA1396029.1"/>
    <property type="molecule type" value="Genomic_DNA"/>
</dbReference>
<keyword evidence="2" id="KW-0238">DNA-binding</keyword>
<evidence type="ECO:0000256" key="3">
    <source>
        <dbReference type="ARBA" id="ARBA00023163"/>
    </source>
</evidence>
<dbReference type="PROSITE" id="PS01124">
    <property type="entry name" value="HTH_ARAC_FAMILY_2"/>
    <property type="match status" value="1"/>
</dbReference>
<evidence type="ECO:0000256" key="2">
    <source>
        <dbReference type="ARBA" id="ARBA00023125"/>
    </source>
</evidence>
<feature type="compositionally biased region" description="Low complexity" evidence="4">
    <location>
        <begin position="331"/>
        <end position="350"/>
    </location>
</feature>
<keyword evidence="1" id="KW-0805">Transcription regulation</keyword>
<dbReference type="PANTHER" id="PTHR46796">
    <property type="entry name" value="HTH-TYPE TRANSCRIPTIONAL ACTIVATOR RHAS-RELATED"/>
    <property type="match status" value="1"/>
</dbReference>
<dbReference type="Gene3D" id="1.10.10.60">
    <property type="entry name" value="Homeodomain-like"/>
    <property type="match status" value="1"/>
</dbReference>
<dbReference type="Proteomes" id="UP001501414">
    <property type="component" value="Unassembled WGS sequence"/>
</dbReference>
<dbReference type="Pfam" id="PF14525">
    <property type="entry name" value="AraC_binding_2"/>
    <property type="match status" value="1"/>
</dbReference>
<evidence type="ECO:0000256" key="1">
    <source>
        <dbReference type="ARBA" id="ARBA00023015"/>
    </source>
</evidence>
<evidence type="ECO:0000256" key="4">
    <source>
        <dbReference type="SAM" id="MobiDB-lite"/>
    </source>
</evidence>
<dbReference type="InterPro" id="IPR018060">
    <property type="entry name" value="HTH_AraC"/>
</dbReference>
<gene>
    <name evidence="6" type="ORF">GCM10009613_46580</name>
</gene>
<reference evidence="7" key="1">
    <citation type="journal article" date="2019" name="Int. J. Syst. Evol. Microbiol.">
        <title>The Global Catalogue of Microorganisms (GCM) 10K type strain sequencing project: providing services to taxonomists for standard genome sequencing and annotation.</title>
        <authorList>
            <consortium name="The Broad Institute Genomics Platform"/>
            <consortium name="The Broad Institute Genome Sequencing Center for Infectious Disease"/>
            <person name="Wu L."/>
            <person name="Ma J."/>
        </authorList>
    </citation>
    <scope>NUCLEOTIDE SEQUENCE [LARGE SCALE GENOMIC DNA]</scope>
    <source>
        <strain evidence="7">JCM 11896</strain>
    </source>
</reference>
<dbReference type="SUPFAM" id="SSF46689">
    <property type="entry name" value="Homeodomain-like"/>
    <property type="match status" value="1"/>
</dbReference>
<proteinExistence type="predicted"/>
<comment type="caution">
    <text evidence="6">The sequence shown here is derived from an EMBL/GenBank/DDBJ whole genome shotgun (WGS) entry which is preliminary data.</text>
</comment>